<keyword evidence="3" id="KW-0813">Transport</keyword>
<dbReference type="Pfam" id="PF01925">
    <property type="entry name" value="TauE"/>
    <property type="match status" value="1"/>
</dbReference>
<evidence type="ECO:0000256" key="1">
    <source>
        <dbReference type="ARBA" id="ARBA00004651"/>
    </source>
</evidence>
<keyword evidence="6 8" id="KW-1133">Transmembrane helix</keyword>
<feature type="transmembrane region" description="Helical" evidence="8">
    <location>
        <begin position="202"/>
        <end position="219"/>
    </location>
</feature>
<dbReference type="EMBL" id="VUMH01000007">
    <property type="protein sequence ID" value="MSS28081.1"/>
    <property type="molecule type" value="Genomic_DNA"/>
</dbReference>
<dbReference type="PANTHER" id="PTHR30269">
    <property type="entry name" value="TRANSMEMBRANE PROTEIN YFCA"/>
    <property type="match status" value="1"/>
</dbReference>
<proteinExistence type="inferred from homology"/>
<dbReference type="Proteomes" id="UP000477488">
    <property type="component" value="Unassembled WGS sequence"/>
</dbReference>
<feature type="transmembrane region" description="Helical" evidence="8">
    <location>
        <begin position="44"/>
        <end position="61"/>
    </location>
</feature>
<feature type="transmembrane region" description="Helical" evidence="8">
    <location>
        <begin position="172"/>
        <end position="190"/>
    </location>
</feature>
<evidence type="ECO:0000256" key="8">
    <source>
        <dbReference type="RuleBase" id="RU363041"/>
    </source>
</evidence>
<dbReference type="GO" id="GO:0005886">
    <property type="term" value="C:plasma membrane"/>
    <property type="evidence" value="ECO:0007669"/>
    <property type="project" value="UniProtKB-SubCell"/>
</dbReference>
<keyword evidence="4 8" id="KW-1003">Cell membrane</keyword>
<keyword evidence="10" id="KW-1185">Reference proteome</keyword>
<comment type="similarity">
    <text evidence="2 8">Belongs to the 4-toluene sulfonate uptake permease (TSUP) (TC 2.A.102) family.</text>
</comment>
<sequence>MTSAELTILFVATAFAAFLKSGAGIGAGLFLLPALSLIFDPFKALAATAPLLLLMDIIAVGCHWKRWIAPPVLTVMAGLSVIGVLCGSLAVQHLPANTLKTVIGVIGVTYALSNLLPCRGLHHLTARLPASFAATAIPAYLASFLGGVFNVVNAGSVFYAFSMVHLKLESRVFVATCCVLILISNFVRAVSFFLNGMLPPDLIISALKLIPVIAVFSWLGSRIVARCPPALFRNLVFFLILAMCAKTLLSAF</sequence>
<gene>
    <name evidence="9" type="ORF">FYJ44_08515</name>
</gene>
<protein>
    <recommendedName>
        <fullName evidence="8">Probable membrane transporter protein</fullName>
    </recommendedName>
</protein>
<keyword evidence="5 8" id="KW-0812">Transmembrane</keyword>
<feature type="transmembrane region" description="Helical" evidence="8">
    <location>
        <begin position="67"/>
        <end position="91"/>
    </location>
</feature>
<evidence type="ECO:0000313" key="9">
    <source>
        <dbReference type="EMBL" id="MSS28081.1"/>
    </source>
</evidence>
<dbReference type="PANTHER" id="PTHR30269:SF37">
    <property type="entry name" value="MEMBRANE TRANSPORTER PROTEIN"/>
    <property type="match status" value="1"/>
</dbReference>
<dbReference type="InterPro" id="IPR002781">
    <property type="entry name" value="TM_pro_TauE-like"/>
</dbReference>
<evidence type="ECO:0000256" key="3">
    <source>
        <dbReference type="ARBA" id="ARBA00022448"/>
    </source>
</evidence>
<evidence type="ECO:0000256" key="7">
    <source>
        <dbReference type="ARBA" id="ARBA00023136"/>
    </source>
</evidence>
<evidence type="ECO:0000313" key="10">
    <source>
        <dbReference type="Proteomes" id="UP000477488"/>
    </source>
</evidence>
<feature type="transmembrane region" description="Helical" evidence="8">
    <location>
        <begin position="137"/>
        <end position="160"/>
    </location>
</feature>
<evidence type="ECO:0000256" key="6">
    <source>
        <dbReference type="ARBA" id="ARBA00022989"/>
    </source>
</evidence>
<comment type="caution">
    <text evidence="9">The sequence shown here is derived from an EMBL/GenBank/DDBJ whole genome shotgun (WGS) entry which is preliminary data.</text>
</comment>
<feature type="transmembrane region" description="Helical" evidence="8">
    <location>
        <begin position="231"/>
        <end position="249"/>
    </location>
</feature>
<comment type="subcellular location">
    <subcellularLocation>
        <location evidence="1 8">Cell membrane</location>
        <topology evidence="1 8">Multi-pass membrane protein</topology>
    </subcellularLocation>
</comment>
<evidence type="ECO:0000256" key="5">
    <source>
        <dbReference type="ARBA" id="ARBA00022692"/>
    </source>
</evidence>
<evidence type="ECO:0000256" key="2">
    <source>
        <dbReference type="ARBA" id="ARBA00009142"/>
    </source>
</evidence>
<keyword evidence="7 8" id="KW-0472">Membrane</keyword>
<dbReference type="InterPro" id="IPR052017">
    <property type="entry name" value="TSUP"/>
</dbReference>
<evidence type="ECO:0000256" key="4">
    <source>
        <dbReference type="ARBA" id="ARBA00022475"/>
    </source>
</evidence>
<reference evidence="9 10" key="1">
    <citation type="submission" date="2019-09" db="EMBL/GenBank/DDBJ databases">
        <title>In-depth cultivation of the pig gut microbiome towards novel bacterial diversity and tailored functional studies.</title>
        <authorList>
            <person name="Wylensek D."/>
            <person name="Hitch T.C.A."/>
            <person name="Clavel T."/>
        </authorList>
    </citation>
    <scope>NUCLEOTIDE SEQUENCE [LARGE SCALE GENOMIC DNA]</scope>
    <source>
        <strain evidence="9 10">PG-178-WT-4</strain>
    </source>
</reference>
<accession>A0A6L5XMM5</accession>
<organism evidence="9 10">
    <name type="scientific">Desulfovibrio porci</name>
    <dbReference type="NCBI Taxonomy" id="2605782"/>
    <lineage>
        <taxon>Bacteria</taxon>
        <taxon>Pseudomonadati</taxon>
        <taxon>Thermodesulfobacteriota</taxon>
        <taxon>Desulfovibrionia</taxon>
        <taxon>Desulfovibrionales</taxon>
        <taxon>Desulfovibrionaceae</taxon>
        <taxon>Desulfovibrio</taxon>
    </lineage>
</organism>
<dbReference type="AlphaFoldDB" id="A0A6L5XMM5"/>
<name>A0A6L5XMM5_9BACT</name>
<feature type="transmembrane region" description="Helical" evidence="8">
    <location>
        <begin position="6"/>
        <end position="32"/>
    </location>
</feature>